<feature type="binding site" evidence="10">
    <location>
        <begin position="61"/>
        <end position="64"/>
    </location>
    <ligand>
        <name>FMN</name>
        <dbReference type="ChEBI" id="CHEBI:58210"/>
    </ligand>
</feature>
<dbReference type="InterPro" id="IPR028879">
    <property type="entry name" value="NDOR1"/>
</dbReference>
<keyword evidence="9 10" id="KW-0560">Oxidoreductase</keyword>
<feature type="binding site" evidence="10">
    <location>
        <begin position="14"/>
        <end position="19"/>
    </location>
    <ligand>
        <name>FMN</name>
        <dbReference type="ChEBI" id="CHEBI:58210"/>
    </ligand>
</feature>
<dbReference type="InterPro" id="IPR001709">
    <property type="entry name" value="Flavoprot_Pyr_Nucl_cyt_Rdtase"/>
</dbReference>
<dbReference type="GO" id="GO:0005634">
    <property type="term" value="C:nucleus"/>
    <property type="evidence" value="ECO:0007669"/>
    <property type="project" value="UniProtKB-ARBA"/>
</dbReference>
<dbReference type="Pfam" id="PF00667">
    <property type="entry name" value="FAD_binding_1"/>
    <property type="match status" value="1"/>
</dbReference>
<keyword evidence="8 10" id="KW-0521">NADP</keyword>
<comment type="similarity">
    <text evidence="10">In the N-terminal section; belongs to the flavodoxin family.</text>
</comment>
<dbReference type="PROSITE" id="PS50902">
    <property type="entry name" value="FLAVODOXIN_LIKE"/>
    <property type="match status" value="1"/>
</dbReference>
<dbReference type="PANTHER" id="PTHR19384:SF10">
    <property type="entry name" value="NADPH-DEPENDENT DIFLAVIN OXIDOREDUCTASE 1"/>
    <property type="match status" value="1"/>
</dbReference>
<feature type="binding site" evidence="10">
    <location>
        <position position="593"/>
    </location>
    <ligand>
        <name>FAD</name>
        <dbReference type="ChEBI" id="CHEBI:57692"/>
    </ligand>
</feature>
<dbReference type="InterPro" id="IPR029039">
    <property type="entry name" value="Flavoprotein-like_sf"/>
</dbReference>
<dbReference type="InterPro" id="IPR039261">
    <property type="entry name" value="FNR_nucleotide-bd"/>
</dbReference>
<dbReference type="Gene3D" id="3.40.50.360">
    <property type="match status" value="1"/>
</dbReference>
<dbReference type="Gene3D" id="2.40.30.10">
    <property type="entry name" value="Translation factors"/>
    <property type="match status" value="1"/>
</dbReference>
<evidence type="ECO:0000256" key="5">
    <source>
        <dbReference type="ARBA" id="ARBA00022630"/>
    </source>
</evidence>
<dbReference type="GO" id="GO:0016226">
    <property type="term" value="P:iron-sulfur cluster assembly"/>
    <property type="evidence" value="ECO:0007669"/>
    <property type="project" value="UniProtKB-UniRule"/>
</dbReference>
<dbReference type="InterPro" id="IPR003097">
    <property type="entry name" value="CysJ-like_FAD-binding"/>
</dbReference>
<dbReference type="EC" id="1.18.1.-" evidence="10"/>
<dbReference type="InterPro" id="IPR001433">
    <property type="entry name" value="OxRdtase_FAD/NAD-bd"/>
</dbReference>
<feature type="binding site" evidence="10">
    <location>
        <position position="134"/>
    </location>
    <ligand>
        <name>FMN</name>
        <dbReference type="ChEBI" id="CHEBI:58210"/>
    </ligand>
</feature>
<dbReference type="GO" id="GO:0050660">
    <property type="term" value="F:flavin adenine dinucleotide binding"/>
    <property type="evidence" value="ECO:0007669"/>
    <property type="project" value="UniProtKB-UniRule"/>
</dbReference>
<keyword evidence="4 10" id="KW-0963">Cytoplasm</keyword>
<evidence type="ECO:0000256" key="8">
    <source>
        <dbReference type="ARBA" id="ARBA00022857"/>
    </source>
</evidence>
<dbReference type="PROSITE" id="PS51384">
    <property type="entry name" value="FAD_FR"/>
    <property type="match status" value="1"/>
</dbReference>
<evidence type="ECO:0000256" key="3">
    <source>
        <dbReference type="ARBA" id="ARBA00004496"/>
    </source>
</evidence>
<comment type="catalytic activity">
    <reaction evidence="10">
        <text>2 oxidized [2Fe-2S]-[protein] + NADPH = 2 reduced [2Fe-2S]-[protein] + NADP(+) + H(+)</text>
        <dbReference type="Rhea" id="RHEA:67716"/>
        <dbReference type="Rhea" id="RHEA-COMP:17327"/>
        <dbReference type="Rhea" id="RHEA-COMP:17328"/>
        <dbReference type="ChEBI" id="CHEBI:15378"/>
        <dbReference type="ChEBI" id="CHEBI:33737"/>
        <dbReference type="ChEBI" id="CHEBI:33738"/>
        <dbReference type="ChEBI" id="CHEBI:57783"/>
        <dbReference type="ChEBI" id="CHEBI:58349"/>
    </reaction>
</comment>
<evidence type="ECO:0000313" key="14">
    <source>
        <dbReference type="Proteomes" id="UP001168990"/>
    </source>
</evidence>
<feature type="binding site" evidence="10">
    <location>
        <begin position="383"/>
        <end position="386"/>
    </location>
    <ligand>
        <name>FAD</name>
        <dbReference type="ChEBI" id="CHEBI:57692"/>
    </ligand>
</feature>
<evidence type="ECO:0000256" key="10">
    <source>
        <dbReference type="HAMAP-Rule" id="MF_03178"/>
    </source>
</evidence>
<dbReference type="SUPFAM" id="SSF63380">
    <property type="entry name" value="Riboflavin synthase domain-like"/>
    <property type="match status" value="1"/>
</dbReference>
<feature type="binding site" evidence="10">
    <location>
        <begin position="417"/>
        <end position="420"/>
    </location>
    <ligand>
        <name>FAD</name>
        <dbReference type="ChEBI" id="CHEBI:57692"/>
    </ligand>
</feature>
<dbReference type="GO" id="GO:0050661">
    <property type="term" value="F:NADP binding"/>
    <property type="evidence" value="ECO:0007669"/>
    <property type="project" value="UniProtKB-UniRule"/>
</dbReference>
<dbReference type="SUPFAM" id="SSF52218">
    <property type="entry name" value="Flavoproteins"/>
    <property type="match status" value="1"/>
</dbReference>
<dbReference type="PANTHER" id="PTHR19384">
    <property type="entry name" value="NITRIC OXIDE SYNTHASE-RELATED"/>
    <property type="match status" value="1"/>
</dbReference>
<dbReference type="InterPro" id="IPR017927">
    <property type="entry name" value="FAD-bd_FR_type"/>
</dbReference>
<dbReference type="Pfam" id="PF00175">
    <property type="entry name" value="NAD_binding_1"/>
    <property type="match status" value="1"/>
</dbReference>
<keyword evidence="5 10" id="KW-0285">Flavoprotein</keyword>
<reference evidence="13" key="1">
    <citation type="journal article" date="2023" name="bioRxiv">
        <title>Scaffold-level genome assemblies of two parasitoid biocontrol wasps reveal the parthenogenesis mechanism and an associated novel virus.</title>
        <authorList>
            <person name="Inwood S."/>
            <person name="Skelly J."/>
            <person name="Guhlin J."/>
            <person name="Harrop T."/>
            <person name="Goldson S."/>
            <person name="Dearden P."/>
        </authorList>
    </citation>
    <scope>NUCLEOTIDE SEQUENCE</scope>
    <source>
        <strain evidence="13">Irish</strain>
        <tissue evidence="13">Whole body</tissue>
    </source>
</reference>
<keyword evidence="6 10" id="KW-0288">FMN</keyword>
<dbReference type="AlphaFoldDB" id="A0AA39F961"/>
<gene>
    <name evidence="13" type="ORF">PV328_003766</name>
</gene>
<comment type="subcellular location">
    <subcellularLocation>
        <location evidence="3 10">Cytoplasm</location>
    </subcellularLocation>
</comment>
<comment type="caution">
    <text evidence="10">Lacks conserved residue(s) required for the propagation of feature annotation.</text>
</comment>
<feature type="binding site" evidence="10">
    <location>
        <position position="456"/>
    </location>
    <ligand>
        <name>NADP(+)</name>
        <dbReference type="ChEBI" id="CHEBI:58349"/>
    </ligand>
</feature>
<comment type="caution">
    <text evidence="13">The sequence shown here is derived from an EMBL/GenBank/DDBJ whole genome shotgun (WGS) entry which is preliminary data.</text>
</comment>
<dbReference type="PRINTS" id="PR00371">
    <property type="entry name" value="FPNCR"/>
</dbReference>
<evidence type="ECO:0000259" key="12">
    <source>
        <dbReference type="PROSITE" id="PS51384"/>
    </source>
</evidence>
<comment type="function">
    <text evidence="10">NADPH-dependent reductase which is a central component of the cytosolic iron-sulfur (Fe-S) protein assembly (CIA) machinery. Transfers electrons from NADPH via its FAD and FMN prosthetic groups to the [2Fe-2S] cluster of the anamorsin/DRE2 homolog, another key component of the CIA machinery. In turn, this reduced cluster provides electrons for assembly of cytosolic iron-sulfur cluster proteins.</text>
</comment>
<feature type="binding site" evidence="10">
    <location>
        <begin position="99"/>
        <end position="108"/>
    </location>
    <ligand>
        <name>FMN</name>
        <dbReference type="ChEBI" id="CHEBI:58210"/>
    </ligand>
</feature>
<dbReference type="PRINTS" id="PR00369">
    <property type="entry name" value="FLAVODOXIN"/>
</dbReference>
<dbReference type="FunFam" id="3.40.50.80:FF:000030">
    <property type="entry name" value="NADPH-dependent diflavin oxidoreductase 1"/>
    <property type="match status" value="1"/>
</dbReference>
<dbReference type="InterPro" id="IPR001094">
    <property type="entry name" value="Flavdoxin-like"/>
</dbReference>
<evidence type="ECO:0000256" key="1">
    <source>
        <dbReference type="ARBA" id="ARBA00001917"/>
    </source>
</evidence>
<dbReference type="SUPFAM" id="SSF52343">
    <property type="entry name" value="Ferredoxin reductase-like, C-terminal NADP-linked domain"/>
    <property type="match status" value="1"/>
</dbReference>
<evidence type="ECO:0000256" key="2">
    <source>
        <dbReference type="ARBA" id="ARBA00001974"/>
    </source>
</evidence>
<keyword evidence="7 10" id="KW-0274">FAD</keyword>
<dbReference type="FunFam" id="3.40.50.360:FF:000015">
    <property type="entry name" value="NADPH-dependent diflavin oxidoreductase 1"/>
    <property type="match status" value="1"/>
</dbReference>
<dbReference type="GO" id="GO:0010181">
    <property type="term" value="F:FMN binding"/>
    <property type="evidence" value="ECO:0007669"/>
    <property type="project" value="UniProtKB-UniRule"/>
</dbReference>
<comment type="similarity">
    <text evidence="10">In the C-terminal section; belongs to the flavoprotein pyridine nucleotide cytochrome reductase family.</text>
</comment>
<comment type="cofactor">
    <cofactor evidence="2 10">
        <name>FAD</name>
        <dbReference type="ChEBI" id="CHEBI:57692"/>
    </cofactor>
</comment>
<feature type="domain" description="Flavodoxin-like" evidence="11">
    <location>
        <begin position="8"/>
        <end position="152"/>
    </location>
</feature>
<evidence type="ECO:0000256" key="7">
    <source>
        <dbReference type="ARBA" id="ARBA00022827"/>
    </source>
</evidence>
<evidence type="ECO:0000256" key="4">
    <source>
        <dbReference type="ARBA" id="ARBA00022490"/>
    </source>
</evidence>
<organism evidence="13 14">
    <name type="scientific">Microctonus aethiopoides</name>
    <dbReference type="NCBI Taxonomy" id="144406"/>
    <lineage>
        <taxon>Eukaryota</taxon>
        <taxon>Metazoa</taxon>
        <taxon>Ecdysozoa</taxon>
        <taxon>Arthropoda</taxon>
        <taxon>Hexapoda</taxon>
        <taxon>Insecta</taxon>
        <taxon>Pterygota</taxon>
        <taxon>Neoptera</taxon>
        <taxon>Endopterygota</taxon>
        <taxon>Hymenoptera</taxon>
        <taxon>Apocrita</taxon>
        <taxon>Ichneumonoidea</taxon>
        <taxon>Braconidae</taxon>
        <taxon>Euphorinae</taxon>
        <taxon>Microctonus</taxon>
    </lineage>
</organism>
<feature type="binding site" evidence="10">
    <location>
        <begin position="519"/>
        <end position="523"/>
    </location>
    <ligand>
        <name>NADP(+)</name>
        <dbReference type="ChEBI" id="CHEBI:58349"/>
    </ligand>
</feature>
<name>A0AA39F961_9HYME</name>
<sequence>MSMENLNVTILYGSETGTAQDTAEQIWKNAKRYGLKCCINAMDDYQIQNIVCERLIIFVVATTGQGECPMNMRRFWRFLLQKNLPINLLENLKYSVLGLGDSSYEKFNYAAKRLHKRIAQLGGTELLPIGLANDQDDLGIDTVIGPWSKELWNVISHEFNIALAHSTTNTDEIIERFHVNILDKKLINDNNEKHYSIYHEELNVNDTLREGRVIENIRTTAEDHFQDVRLIKFHIEKINYKPGDLLYVRPRNSPKQIQNFFDLLKEHDIPLYPETIISITEKEIKLPLALKQPVTLKQIVEQYWDLNYKPRKLTMLALSSISDSEIEKEKLIEFSTAEGQEELYTYVNRPRRNIVEVLRDFPHTTKNLNIKILFEIMVPIKPRAFSIASSNLDTPNEIHLLVAVVKYKTNLIEPRLGLCSNWLASLRTDEKIICWIQKGTFKFDYDKPMILIGPGTGIAAFRSMLLDRAAMKQSLNDTILFFGCRYKNKDYHCQNDFEMLNRVNNLRIFCAFSRDQDDKIYVQHIIHEQRELCWQLLNKGGKVYLSGSSKNMPKSVREEFVILAKDVGKFNEVEAENFIRTLEKTQRYQTETWS</sequence>
<dbReference type="Gene3D" id="1.20.990.10">
    <property type="entry name" value="NADPH-cytochrome p450 Reductase, Chain A, domain 3"/>
    <property type="match status" value="1"/>
</dbReference>
<dbReference type="GO" id="GO:0005829">
    <property type="term" value="C:cytosol"/>
    <property type="evidence" value="ECO:0007669"/>
    <property type="project" value="TreeGrafter"/>
</dbReference>
<evidence type="ECO:0000256" key="9">
    <source>
        <dbReference type="ARBA" id="ARBA00023002"/>
    </source>
</evidence>
<feature type="binding site" evidence="10">
    <location>
        <begin position="513"/>
        <end position="514"/>
    </location>
    <ligand>
        <name>NADP(+)</name>
        <dbReference type="ChEBI" id="CHEBI:58349"/>
    </ligand>
</feature>
<dbReference type="EMBL" id="JAQQBS010001422">
    <property type="protein sequence ID" value="KAK0165231.1"/>
    <property type="molecule type" value="Genomic_DNA"/>
</dbReference>
<accession>A0AA39F961</accession>
<keyword evidence="14" id="KW-1185">Reference proteome</keyword>
<reference evidence="13" key="2">
    <citation type="submission" date="2023-03" db="EMBL/GenBank/DDBJ databases">
        <authorList>
            <person name="Inwood S.N."/>
            <person name="Skelly J.G."/>
            <person name="Guhlin J."/>
            <person name="Harrop T.W.R."/>
            <person name="Goldson S.G."/>
            <person name="Dearden P.K."/>
        </authorList>
    </citation>
    <scope>NUCLEOTIDE SEQUENCE</scope>
    <source>
        <strain evidence="13">Irish</strain>
        <tissue evidence="13">Whole body</tissue>
    </source>
</reference>
<dbReference type="Gene3D" id="3.40.50.80">
    <property type="entry name" value="Nucleotide-binding domain of ferredoxin-NADP reductase (FNR) module"/>
    <property type="match status" value="1"/>
</dbReference>
<protein>
    <recommendedName>
        <fullName evidence="10">NADPH-dependent diflavin oxidoreductase 1</fullName>
        <ecNumber evidence="10">1.18.1.-</ecNumber>
    </recommendedName>
    <alternativeName>
        <fullName evidence="10">NADPH-dependent FMN and FAD-containing oxidoreductase</fullName>
    </alternativeName>
</protein>
<comment type="similarity">
    <text evidence="10">Belongs to the NADPH-dependent diflavin oxidoreductase NDOR1 family.</text>
</comment>
<dbReference type="InterPro" id="IPR023173">
    <property type="entry name" value="NADPH_Cyt_P450_Rdtase_alpha"/>
</dbReference>
<evidence type="ECO:0000259" key="11">
    <source>
        <dbReference type="PROSITE" id="PS50902"/>
    </source>
</evidence>
<dbReference type="Pfam" id="PF00258">
    <property type="entry name" value="Flavodoxin_1"/>
    <property type="match status" value="1"/>
</dbReference>
<dbReference type="GO" id="GO:0016651">
    <property type="term" value="F:oxidoreductase activity, acting on NAD(P)H"/>
    <property type="evidence" value="ECO:0007669"/>
    <property type="project" value="UniProtKB-UniRule"/>
</dbReference>
<proteinExistence type="inferred from homology"/>
<feature type="domain" description="FAD-binding FR-type" evidence="12">
    <location>
        <begin position="206"/>
        <end position="444"/>
    </location>
</feature>
<feature type="binding site" evidence="10">
    <location>
        <position position="351"/>
    </location>
    <ligand>
        <name>FAD</name>
        <dbReference type="ChEBI" id="CHEBI:57692"/>
    </ligand>
</feature>
<dbReference type="InterPro" id="IPR008254">
    <property type="entry name" value="Flavodoxin/NO_synth"/>
</dbReference>
<comment type="cofactor">
    <cofactor evidence="1 10">
        <name>FMN</name>
        <dbReference type="ChEBI" id="CHEBI:58210"/>
    </cofactor>
</comment>
<evidence type="ECO:0000313" key="13">
    <source>
        <dbReference type="EMBL" id="KAK0165231.1"/>
    </source>
</evidence>
<evidence type="ECO:0000256" key="6">
    <source>
        <dbReference type="ARBA" id="ARBA00022643"/>
    </source>
</evidence>
<dbReference type="GO" id="GO:0160246">
    <property type="term" value="F:NADPH-iron-sulfur [2Fe-2S] protein oxidoreductase activity"/>
    <property type="evidence" value="ECO:0007669"/>
    <property type="project" value="InterPro"/>
</dbReference>
<dbReference type="HAMAP" id="MF_03178">
    <property type="entry name" value="NDOR1"/>
    <property type="match status" value="1"/>
</dbReference>
<dbReference type="Proteomes" id="UP001168990">
    <property type="component" value="Unassembled WGS sequence"/>
</dbReference>
<dbReference type="InterPro" id="IPR017938">
    <property type="entry name" value="Riboflavin_synthase-like_b-brl"/>
</dbReference>